<feature type="compositionally biased region" description="Polar residues" evidence="1">
    <location>
        <begin position="192"/>
        <end position="202"/>
    </location>
</feature>
<organism evidence="2 3">
    <name type="scientific">Ustilaginoidea virens</name>
    <name type="common">Rice false smut fungus</name>
    <name type="synonym">Villosiclava virens</name>
    <dbReference type="NCBI Taxonomy" id="1159556"/>
    <lineage>
        <taxon>Eukaryota</taxon>
        <taxon>Fungi</taxon>
        <taxon>Dikarya</taxon>
        <taxon>Ascomycota</taxon>
        <taxon>Pezizomycotina</taxon>
        <taxon>Sordariomycetes</taxon>
        <taxon>Hypocreomycetidae</taxon>
        <taxon>Hypocreales</taxon>
        <taxon>Clavicipitaceae</taxon>
        <taxon>Ustilaginoidea</taxon>
    </lineage>
</organism>
<evidence type="ECO:0000313" key="3">
    <source>
        <dbReference type="Proteomes" id="UP000054053"/>
    </source>
</evidence>
<evidence type="ECO:0000256" key="1">
    <source>
        <dbReference type="SAM" id="MobiDB-lite"/>
    </source>
</evidence>
<reference evidence="3" key="1">
    <citation type="journal article" date="2016" name="Genome Announc.">
        <title>Genome sequence of Ustilaginoidea virens IPU010, a rice pathogenic fungus causing false smut.</title>
        <authorList>
            <person name="Kumagai T."/>
            <person name="Ishii T."/>
            <person name="Terai G."/>
            <person name="Umemura M."/>
            <person name="Machida M."/>
            <person name="Asai K."/>
        </authorList>
    </citation>
    <scope>NUCLEOTIDE SEQUENCE [LARGE SCALE GENOMIC DNA]</scope>
    <source>
        <strain evidence="3">IPU010</strain>
    </source>
</reference>
<dbReference type="Proteomes" id="UP000054053">
    <property type="component" value="Unassembled WGS sequence"/>
</dbReference>
<feature type="region of interest" description="Disordered" evidence="1">
    <location>
        <begin position="185"/>
        <end position="230"/>
    </location>
</feature>
<comment type="caution">
    <text evidence="2">The sequence shown here is derived from an EMBL/GenBank/DDBJ whole genome shotgun (WGS) entry which is preliminary data.</text>
</comment>
<dbReference type="EMBL" id="BBTG02000024">
    <property type="protein sequence ID" value="GAO18435.1"/>
    <property type="molecule type" value="Genomic_DNA"/>
</dbReference>
<name>A0A1B5L4L9_USTVR</name>
<gene>
    <name evidence="2" type="ORF">UVI_02042500</name>
</gene>
<protein>
    <submittedName>
        <fullName evidence="2">Uncharacterized protein</fullName>
    </submittedName>
</protein>
<proteinExistence type="predicted"/>
<evidence type="ECO:0000313" key="2">
    <source>
        <dbReference type="EMBL" id="GAO18435.1"/>
    </source>
</evidence>
<sequence>MEGWWLGPGFDLLLELVNADHVHVARQDCRFLHAIQARLRAFDNSRDAFDRCAPPAATASWASANSNPRKKLRGALELIFKPADDGGLQQGQALEGLALLQEVEAHRLELIKAAKRAVQSCAKDDGTYHVVDVLNQTTTERYASFQLGFRVLARHSLLKYSVEFEKVEEACLSILNAAEDARSTAERITRAPSLSRTLSPSSDDSRSLEAARDASSSHSGGGGGDAFEQPADASIHSSVRTCAATCSPLDNYYSPLLKGMPGREISAAKTDGAAFAMDFSAPDVLVYPDDLSKEDFDMHPLAKHMDMSGNEMAQLGLLLPKERPSRDF</sequence>
<feature type="compositionally biased region" description="Basic and acidic residues" evidence="1">
    <location>
        <begin position="203"/>
        <end position="212"/>
    </location>
</feature>
<dbReference type="AlphaFoldDB" id="A0A1B5L4L9"/>
<accession>A0A1B5L4L9</accession>